<reference evidence="2 3" key="1">
    <citation type="submission" date="2024-12" db="EMBL/GenBank/DDBJ databases">
        <authorList>
            <person name="Hu S."/>
        </authorList>
    </citation>
    <scope>NUCLEOTIDE SEQUENCE [LARGE SCALE GENOMIC DNA]</scope>
    <source>
        <strain evidence="2 3">THG-T11</strain>
    </source>
</reference>
<feature type="transmembrane region" description="Helical" evidence="1">
    <location>
        <begin position="6"/>
        <end position="29"/>
    </location>
</feature>
<sequence length="174" mass="19427">MLQEFTWQQFLVATMVLSLLWYLGGWFFWLRRRSRGTGVGTAKSSRVVPELLSSVGGRPLPGKVQADDLMGKPRLPAGMELLSGSELGFAGADGTAGRSDQLGLVPDLLEELKLLFRELAERDGNRHDFFRGLDRLKAGFPKMAGHPQLAAVNEFIIDHAPFHLSAEDMERLWY</sequence>
<protein>
    <submittedName>
        <fullName evidence="2">Uncharacterized protein</fullName>
    </submittedName>
</protein>
<evidence type="ECO:0000313" key="3">
    <source>
        <dbReference type="Proteomes" id="UP001517247"/>
    </source>
</evidence>
<comment type="caution">
    <text evidence="2">The sequence shown here is derived from an EMBL/GenBank/DDBJ whole genome shotgun (WGS) entry which is preliminary data.</text>
</comment>
<name>A0ABW9JA48_9SPHI</name>
<dbReference type="EMBL" id="SSHJ02000007">
    <property type="protein sequence ID" value="MFN0256762.1"/>
    <property type="molecule type" value="Genomic_DNA"/>
</dbReference>
<accession>A0ABW9JA48</accession>
<organism evidence="2 3">
    <name type="scientific">Pedobacter ureilyticus</name>
    <dbReference type="NCBI Taxonomy" id="1393051"/>
    <lineage>
        <taxon>Bacteria</taxon>
        <taxon>Pseudomonadati</taxon>
        <taxon>Bacteroidota</taxon>
        <taxon>Sphingobacteriia</taxon>
        <taxon>Sphingobacteriales</taxon>
        <taxon>Sphingobacteriaceae</taxon>
        <taxon>Pedobacter</taxon>
    </lineage>
</organism>
<keyword evidence="3" id="KW-1185">Reference proteome</keyword>
<evidence type="ECO:0000313" key="2">
    <source>
        <dbReference type="EMBL" id="MFN0256762.1"/>
    </source>
</evidence>
<dbReference type="Proteomes" id="UP001517247">
    <property type="component" value="Unassembled WGS sequence"/>
</dbReference>
<keyword evidence="1" id="KW-0472">Membrane</keyword>
<evidence type="ECO:0000256" key="1">
    <source>
        <dbReference type="SAM" id="Phobius"/>
    </source>
</evidence>
<keyword evidence="1" id="KW-1133">Transmembrane helix</keyword>
<gene>
    <name evidence="2" type="ORF">E6A44_014325</name>
</gene>
<keyword evidence="1" id="KW-0812">Transmembrane</keyword>
<dbReference type="RefSeq" id="WP_138723843.1">
    <property type="nucleotide sequence ID" value="NZ_SSHJ02000007.1"/>
</dbReference>
<proteinExistence type="predicted"/>